<dbReference type="InterPro" id="IPR000600">
    <property type="entry name" value="ROK"/>
</dbReference>
<evidence type="ECO:0000256" key="1">
    <source>
        <dbReference type="ARBA" id="ARBA00006479"/>
    </source>
</evidence>
<dbReference type="AlphaFoldDB" id="S5DRU1"/>
<accession>S5DRU1</accession>
<proteinExistence type="inferred from homology"/>
<name>S5DRU1_9ACTN</name>
<comment type="similarity">
    <text evidence="1">Belongs to the ROK (NagC/XylR) family.</text>
</comment>
<keyword evidence="2" id="KW-0808">Transferase</keyword>
<reference evidence="2" key="1">
    <citation type="journal article" date="2013" name="Sci. Rep.">
        <title>Metagenomics uncovers a new group of low GC and ultra-small marine Actinobacteria.</title>
        <authorList>
            <person name="Ghai R."/>
            <person name="Mizuno C.M."/>
            <person name="Picazo A."/>
            <person name="Camacho A."/>
            <person name="Rodriguez-Valera F."/>
        </authorList>
    </citation>
    <scope>NUCLEOTIDE SEQUENCE</scope>
</reference>
<evidence type="ECO:0000313" key="2">
    <source>
        <dbReference type="EMBL" id="AGQ19665.1"/>
    </source>
</evidence>
<dbReference type="PANTHER" id="PTHR18964">
    <property type="entry name" value="ROK (REPRESSOR, ORF, KINASE) FAMILY"/>
    <property type="match status" value="1"/>
</dbReference>
<sequence length="293" mass="33089">MNVLSFDVGGTTIKGGLVNEKLKIKEKFIADTPKKESSFLSLIEKIHDRFSNETDQVSLGMPGFVDNDNHIFKYGTNMQFSIDFKKLKLIKDKKIYLENDGNLAAYSEYLLHFRNDYKNLIMLTFGTGIGGGIIHNSQIFKGGGNAGEIGRILINENSYLEDIISAKAWTNKCKELFEQNQNTQLSKIFSEEKVGSLLFDKSIDLEDNEKLARDEIIVKTSLALVSLFELFDNEIFVIGGSMTKNPYNFIPFIDKYIKKNFDFPNRSFPIIKLSKAREDSGLFGAALLALNSE</sequence>
<organism evidence="2">
    <name type="scientific">Candidatus Actinomarina minuta</name>
    <dbReference type="NCBI Taxonomy" id="1389454"/>
    <lineage>
        <taxon>Bacteria</taxon>
        <taxon>Bacillati</taxon>
        <taxon>Actinomycetota</taxon>
        <taxon>Actinomycetes</taxon>
        <taxon>Candidatus Actinomarinidae</taxon>
        <taxon>Candidatus Actinomarinales</taxon>
        <taxon>Candidatus Actinomarineae</taxon>
        <taxon>Candidatus Actinomarinaceae</taxon>
        <taxon>Candidatus Actinomarina</taxon>
    </lineage>
</organism>
<dbReference type="GO" id="GO:0016301">
    <property type="term" value="F:kinase activity"/>
    <property type="evidence" value="ECO:0007669"/>
    <property type="project" value="UniProtKB-KW"/>
</dbReference>
<dbReference type="SUPFAM" id="SSF53067">
    <property type="entry name" value="Actin-like ATPase domain"/>
    <property type="match status" value="1"/>
</dbReference>
<dbReference type="EMBL" id="KC811139">
    <property type="protein sequence ID" value="AGQ19665.1"/>
    <property type="molecule type" value="Genomic_DNA"/>
</dbReference>
<keyword evidence="2" id="KW-0418">Kinase</keyword>
<dbReference type="InterPro" id="IPR043129">
    <property type="entry name" value="ATPase_NBD"/>
</dbReference>
<dbReference type="Gene3D" id="3.30.420.40">
    <property type="match status" value="2"/>
</dbReference>
<dbReference type="PANTHER" id="PTHR18964:SF149">
    <property type="entry name" value="BIFUNCTIONAL UDP-N-ACETYLGLUCOSAMINE 2-EPIMERASE_N-ACETYLMANNOSAMINE KINASE"/>
    <property type="match status" value="1"/>
</dbReference>
<protein>
    <submittedName>
        <fullName evidence="2">Transcriptional regulator/sugar kinase</fullName>
    </submittedName>
</protein>
<dbReference type="Pfam" id="PF00480">
    <property type="entry name" value="ROK"/>
    <property type="match status" value="1"/>
</dbReference>